<dbReference type="VEuPathDB" id="VectorBase:HLOH_061822"/>
<evidence type="ECO:0000256" key="5">
    <source>
        <dbReference type="SAM" id="Coils"/>
    </source>
</evidence>
<keyword evidence="1" id="KW-0479">Metal-binding</keyword>
<reference evidence="8 9" key="1">
    <citation type="journal article" date="2020" name="Cell">
        <title>Large-Scale Comparative Analyses of Tick Genomes Elucidate Their Genetic Diversity and Vector Capacities.</title>
        <authorList>
            <consortium name="Tick Genome and Microbiome Consortium (TIGMIC)"/>
            <person name="Jia N."/>
            <person name="Wang J."/>
            <person name="Shi W."/>
            <person name="Du L."/>
            <person name="Sun Y."/>
            <person name="Zhan W."/>
            <person name="Jiang J.F."/>
            <person name="Wang Q."/>
            <person name="Zhang B."/>
            <person name="Ji P."/>
            <person name="Bell-Sakyi L."/>
            <person name="Cui X.M."/>
            <person name="Yuan T.T."/>
            <person name="Jiang B.G."/>
            <person name="Yang W.F."/>
            <person name="Lam T.T."/>
            <person name="Chang Q.C."/>
            <person name="Ding S.J."/>
            <person name="Wang X.J."/>
            <person name="Zhu J.G."/>
            <person name="Ruan X.D."/>
            <person name="Zhao L."/>
            <person name="Wei J.T."/>
            <person name="Ye R.Z."/>
            <person name="Que T.C."/>
            <person name="Du C.H."/>
            <person name="Zhou Y.H."/>
            <person name="Cheng J.X."/>
            <person name="Dai P.F."/>
            <person name="Guo W.B."/>
            <person name="Han X.H."/>
            <person name="Huang E.J."/>
            <person name="Li L.F."/>
            <person name="Wei W."/>
            <person name="Gao Y.C."/>
            <person name="Liu J.Z."/>
            <person name="Shao H.Z."/>
            <person name="Wang X."/>
            <person name="Wang C.C."/>
            <person name="Yang T.C."/>
            <person name="Huo Q.B."/>
            <person name="Li W."/>
            <person name="Chen H.Y."/>
            <person name="Chen S.E."/>
            <person name="Zhou L.G."/>
            <person name="Ni X.B."/>
            <person name="Tian J.H."/>
            <person name="Sheng Y."/>
            <person name="Liu T."/>
            <person name="Pan Y.S."/>
            <person name="Xia L.Y."/>
            <person name="Li J."/>
            <person name="Zhao F."/>
            <person name="Cao W.C."/>
        </authorList>
    </citation>
    <scope>NUCLEOTIDE SEQUENCE [LARGE SCALE GENOMIC DNA]</scope>
    <source>
        <strain evidence="8">HaeL-2018</strain>
    </source>
</reference>
<accession>A0A9J6FWB1</accession>
<organism evidence="8 9">
    <name type="scientific">Haemaphysalis longicornis</name>
    <name type="common">Bush tick</name>
    <dbReference type="NCBI Taxonomy" id="44386"/>
    <lineage>
        <taxon>Eukaryota</taxon>
        <taxon>Metazoa</taxon>
        <taxon>Ecdysozoa</taxon>
        <taxon>Arthropoda</taxon>
        <taxon>Chelicerata</taxon>
        <taxon>Arachnida</taxon>
        <taxon>Acari</taxon>
        <taxon>Parasitiformes</taxon>
        <taxon>Ixodida</taxon>
        <taxon>Ixodoidea</taxon>
        <taxon>Ixodidae</taxon>
        <taxon>Haemaphysalinae</taxon>
        <taxon>Haemaphysalis</taxon>
    </lineage>
</organism>
<comment type="caution">
    <text evidence="8">The sequence shown here is derived from an EMBL/GenBank/DDBJ whole genome shotgun (WGS) entry which is preliminary data.</text>
</comment>
<dbReference type="InterPro" id="IPR006612">
    <property type="entry name" value="THAP_Znf"/>
</dbReference>
<feature type="region of interest" description="Disordered" evidence="6">
    <location>
        <begin position="144"/>
        <end position="172"/>
    </location>
</feature>
<sequence>MYGCRSRSNSSAKANNRDPGTGMFNLPKVITWQCERTRQLSEKRRREWLALINRQDLKNLNNIRVCGRHFISGKPAALMDYGNPDWPPSQLLGHGRDSPSASELTERYNRRRRRSRKATAASTSTTDETSCAASVDVPQLDCGSGSGLHSVMDGTPDERQSPSCSADHGTKKDAVTQTDLTMNDIATVEVDKPRLASDLEMSSEQARHLEATLNSFNTDNQRLATELRESEKQKEQLGITESSLRDDNGKGVHRSIKNCHQIAFDGNFSFY</sequence>
<feature type="region of interest" description="Disordered" evidence="6">
    <location>
        <begin position="88"/>
        <end position="132"/>
    </location>
</feature>
<protein>
    <recommendedName>
        <fullName evidence="7">THAP-type domain-containing protein</fullName>
    </recommendedName>
</protein>
<feature type="region of interest" description="Disordered" evidence="6">
    <location>
        <begin position="1"/>
        <end position="22"/>
    </location>
</feature>
<dbReference type="GO" id="GO:0003677">
    <property type="term" value="F:DNA binding"/>
    <property type="evidence" value="ECO:0007669"/>
    <property type="project" value="UniProtKB-KW"/>
</dbReference>
<dbReference type="Pfam" id="PF05485">
    <property type="entry name" value="THAP"/>
    <property type="match status" value="1"/>
</dbReference>
<feature type="coiled-coil region" evidence="5">
    <location>
        <begin position="213"/>
        <end position="240"/>
    </location>
</feature>
<dbReference type="OMA" id="HCERTRR"/>
<dbReference type="Proteomes" id="UP000821853">
    <property type="component" value="Chromosome 2"/>
</dbReference>
<evidence type="ECO:0000313" key="8">
    <source>
        <dbReference type="EMBL" id="KAH9366633.1"/>
    </source>
</evidence>
<dbReference type="AlphaFoldDB" id="A0A9J6FWB1"/>
<evidence type="ECO:0000256" key="6">
    <source>
        <dbReference type="SAM" id="MobiDB-lite"/>
    </source>
</evidence>
<evidence type="ECO:0000256" key="4">
    <source>
        <dbReference type="ARBA" id="ARBA00023125"/>
    </source>
</evidence>
<name>A0A9J6FWB1_HAELO</name>
<evidence type="ECO:0000256" key="3">
    <source>
        <dbReference type="ARBA" id="ARBA00022833"/>
    </source>
</evidence>
<feature type="domain" description="THAP-type" evidence="7">
    <location>
        <begin position="2"/>
        <end position="70"/>
    </location>
</feature>
<evidence type="ECO:0000256" key="2">
    <source>
        <dbReference type="ARBA" id="ARBA00022771"/>
    </source>
</evidence>
<dbReference type="EMBL" id="JABSTR010000004">
    <property type="protein sequence ID" value="KAH9366633.1"/>
    <property type="molecule type" value="Genomic_DNA"/>
</dbReference>
<proteinExistence type="predicted"/>
<evidence type="ECO:0000259" key="7">
    <source>
        <dbReference type="Pfam" id="PF05485"/>
    </source>
</evidence>
<dbReference type="GO" id="GO:0008270">
    <property type="term" value="F:zinc ion binding"/>
    <property type="evidence" value="ECO:0007669"/>
    <property type="project" value="UniProtKB-KW"/>
</dbReference>
<gene>
    <name evidence="8" type="ORF">HPB48_018163</name>
</gene>
<dbReference type="OrthoDB" id="6413279at2759"/>
<keyword evidence="4" id="KW-0238">DNA-binding</keyword>
<evidence type="ECO:0000313" key="9">
    <source>
        <dbReference type="Proteomes" id="UP000821853"/>
    </source>
</evidence>
<evidence type="ECO:0000256" key="1">
    <source>
        <dbReference type="ARBA" id="ARBA00022723"/>
    </source>
</evidence>
<dbReference type="SUPFAM" id="SSF57716">
    <property type="entry name" value="Glucocorticoid receptor-like (DNA-binding domain)"/>
    <property type="match status" value="1"/>
</dbReference>
<feature type="compositionally biased region" description="Low complexity" evidence="6">
    <location>
        <begin position="1"/>
        <end position="14"/>
    </location>
</feature>
<keyword evidence="9" id="KW-1185">Reference proteome</keyword>
<feature type="compositionally biased region" description="Low complexity" evidence="6">
    <location>
        <begin position="118"/>
        <end position="132"/>
    </location>
</feature>
<keyword evidence="3" id="KW-0862">Zinc</keyword>
<keyword evidence="5" id="KW-0175">Coiled coil</keyword>
<keyword evidence="2" id="KW-0863">Zinc-finger</keyword>